<sequence length="208" mass="23174">MSIFVDKQRLLTSSDTLSGGVNLFRNTDKLDKFWSAFASGWGQAEESAKFASTVNHELIATKSVFHTANDSAMHATICCSQQIYLETGVYTVSFVARNNGTNPPGFSLELFSDYTDKHGGAPLGSTRTNLTNIWQRYSITFRITEAGTYGNWRILHNADTPVAGGSLYYANLKLERGSIATDWCPNYADYYDDLQNQINELKKQIPGR</sequence>
<evidence type="ECO:0000313" key="1">
    <source>
        <dbReference type="EMBL" id="AUI74613.1"/>
    </source>
</evidence>
<dbReference type="EMBL" id="CP015496">
    <property type="protein sequence ID" value="AUI74613.1"/>
    <property type="molecule type" value="Genomic_DNA"/>
</dbReference>
<name>A0AAU8XV05_LACHE</name>
<protein>
    <recommendedName>
        <fullName evidence="3">CBM-cenC domain-containing protein</fullName>
    </recommendedName>
</protein>
<gene>
    <name evidence="1" type="ORF">Lh8105_07455</name>
</gene>
<dbReference type="RefSeq" id="WP_101853914.1">
    <property type="nucleotide sequence ID" value="NZ_CP015496.1"/>
</dbReference>
<dbReference type="Proteomes" id="UP000234562">
    <property type="component" value="Chromosome"/>
</dbReference>
<evidence type="ECO:0000313" key="2">
    <source>
        <dbReference type="Proteomes" id="UP000234562"/>
    </source>
</evidence>
<dbReference type="Gene3D" id="2.60.120.260">
    <property type="entry name" value="Galactose-binding domain-like"/>
    <property type="match status" value="1"/>
</dbReference>
<accession>A0AAU8XV05</accession>
<dbReference type="AlphaFoldDB" id="A0AAU8XV05"/>
<reference evidence="2" key="1">
    <citation type="submission" date="2016-05" db="EMBL/GenBank/DDBJ databases">
        <title>Genome sequence of Lactobacillus helveticus FAM8105.</title>
        <authorList>
            <person name="Ahrens C."/>
            <person name="Schmid M."/>
        </authorList>
    </citation>
    <scope>NUCLEOTIDE SEQUENCE [LARGE SCALE GENOMIC DNA]</scope>
    <source>
        <strain evidence="2">FAM8105</strain>
    </source>
</reference>
<organism evidence="1 2">
    <name type="scientific">Lactobacillus helveticus</name>
    <name type="common">Lactobacillus suntoryeus</name>
    <dbReference type="NCBI Taxonomy" id="1587"/>
    <lineage>
        <taxon>Bacteria</taxon>
        <taxon>Bacillati</taxon>
        <taxon>Bacillota</taxon>
        <taxon>Bacilli</taxon>
        <taxon>Lactobacillales</taxon>
        <taxon>Lactobacillaceae</taxon>
        <taxon>Lactobacillus</taxon>
    </lineage>
</organism>
<evidence type="ECO:0008006" key="3">
    <source>
        <dbReference type="Google" id="ProtNLM"/>
    </source>
</evidence>
<proteinExistence type="predicted"/>